<dbReference type="AlphaFoldDB" id="A0A927CC41"/>
<dbReference type="Proteomes" id="UP000639396">
    <property type="component" value="Unassembled WGS sequence"/>
</dbReference>
<protein>
    <submittedName>
        <fullName evidence="2">S-layer homology domain-containing protein</fullName>
    </submittedName>
</protein>
<feature type="domain" description="SLH" evidence="1">
    <location>
        <begin position="139"/>
        <end position="202"/>
    </location>
</feature>
<evidence type="ECO:0000259" key="1">
    <source>
        <dbReference type="PROSITE" id="PS51272"/>
    </source>
</evidence>
<dbReference type="InterPro" id="IPR001119">
    <property type="entry name" value="SLH_dom"/>
</dbReference>
<sequence>MKINSSANNIGLFGVMRQPATITHVRLENVDITSNTSGANVGGLVGLISSSTPYSALDRISVTGEIRADIGYSAGGIVGNLSIANLTNNDAHVRIDAGYTYAGGAASINSNGNIEQSYATSDMYGRRDAGGLVVVTLGEAHLTDLDTVPAWALETVRDAGGSACLEGYLDGTIRPNQTVSRSEMAVMMARLMKWDMDRTQTTAFADDADIPDWAKVQIHVAYQRGLVEGREGNRYMPEFQTDPPNHKIAVGLNL</sequence>
<accession>A0A927CC41</accession>
<proteinExistence type="predicted"/>
<dbReference type="PROSITE" id="PS51272">
    <property type="entry name" value="SLH"/>
    <property type="match status" value="1"/>
</dbReference>
<name>A0A927CC41_9BACL</name>
<organism evidence="2 3">
    <name type="scientific">Paenibacillus oceani</name>
    <dbReference type="NCBI Taxonomy" id="2772510"/>
    <lineage>
        <taxon>Bacteria</taxon>
        <taxon>Bacillati</taxon>
        <taxon>Bacillota</taxon>
        <taxon>Bacilli</taxon>
        <taxon>Bacillales</taxon>
        <taxon>Paenibacillaceae</taxon>
        <taxon>Paenibacillus</taxon>
    </lineage>
</organism>
<dbReference type="Pfam" id="PF00395">
    <property type="entry name" value="SLH"/>
    <property type="match status" value="1"/>
</dbReference>
<evidence type="ECO:0000313" key="3">
    <source>
        <dbReference type="Proteomes" id="UP000639396"/>
    </source>
</evidence>
<dbReference type="Gene3D" id="2.160.20.110">
    <property type="match status" value="1"/>
</dbReference>
<dbReference type="EMBL" id="JACXJA010000041">
    <property type="protein sequence ID" value="MBD2865318.1"/>
    <property type="molecule type" value="Genomic_DNA"/>
</dbReference>
<keyword evidence="3" id="KW-1185">Reference proteome</keyword>
<gene>
    <name evidence="2" type="ORF">IDH45_25370</name>
</gene>
<reference evidence="2" key="1">
    <citation type="submission" date="2020-09" db="EMBL/GenBank/DDBJ databases">
        <title>A novel bacterium of genus Paenibacillus, isolated from South China Sea.</title>
        <authorList>
            <person name="Huang H."/>
            <person name="Mo K."/>
            <person name="Hu Y."/>
        </authorList>
    </citation>
    <scope>NUCLEOTIDE SEQUENCE</scope>
    <source>
        <strain evidence="2">IB182363</strain>
    </source>
</reference>
<evidence type="ECO:0000313" key="2">
    <source>
        <dbReference type="EMBL" id="MBD2865318.1"/>
    </source>
</evidence>
<comment type="caution">
    <text evidence="2">The sequence shown here is derived from an EMBL/GenBank/DDBJ whole genome shotgun (WGS) entry which is preliminary data.</text>
</comment>